<dbReference type="Proteomes" id="UP000177506">
    <property type="component" value="Unassembled WGS sequence"/>
</dbReference>
<dbReference type="OrthoDB" id="978976at2"/>
<dbReference type="EMBL" id="MDZA01000022">
    <property type="protein sequence ID" value="OGX91960.1"/>
    <property type="molecule type" value="Genomic_DNA"/>
</dbReference>
<keyword evidence="2" id="KW-1185">Reference proteome</keyword>
<comment type="caution">
    <text evidence="1">The sequence shown here is derived from an EMBL/GenBank/DDBJ whole genome shotgun (WGS) entry which is preliminary data.</text>
</comment>
<evidence type="ECO:0000313" key="1">
    <source>
        <dbReference type="EMBL" id="OGX91960.1"/>
    </source>
</evidence>
<dbReference type="AlphaFoldDB" id="A0A1G1TM58"/>
<reference evidence="1 2" key="1">
    <citation type="submission" date="2016-08" db="EMBL/GenBank/DDBJ databases">
        <title>Hymenobacter coccineus sp. nov., Hymenobacter lapidarius sp. nov. and Hymenobacter glacialis sp. nov., isolated from Antarctic soil.</title>
        <authorList>
            <person name="Sedlacek I."/>
            <person name="Kralova S."/>
            <person name="Kyrova K."/>
            <person name="Maslanova I."/>
            <person name="Stankova E."/>
            <person name="Vrbovska V."/>
            <person name="Nemec M."/>
            <person name="Bartak M."/>
            <person name="Svec P."/>
            <person name="Busse H.-J."/>
            <person name="Pantucek R."/>
        </authorList>
    </citation>
    <scope>NUCLEOTIDE SEQUENCE [LARGE SCALE GENOMIC DNA]</scope>
    <source>
        <strain evidence="1 2">CCM 8649</strain>
    </source>
</reference>
<proteinExistence type="predicted"/>
<accession>A0A1G1TM58</accession>
<sequence>MPDFTPADLTPYDPFEGMRFGPATCFLSGQPVGPHDTVPVFADWLQARYDLADRPIQLLDQSTVAFRDLRLPTSAAVRPRLAELEETVAAAAAQGPEALRALGDDTLFLWLGKMFYGIFITELLTEFEPLIRPRYPLAENAALLRKFQVFFQLLQGLRVPTEYADFVPGSVFVLEVDPAEDTVPFEYDDDLNTLVFSIKMGRSVLVACLADIGLIGQAMRQVYADARRPLHPVQVAEFKARVYYAAHLLHMVPDLYPRHPRPGDTHLVFDALIDDVGVAIFNPWENGAYAQALAELWHRWGITPADVNRDPAQPLSLLYTPDGAPRTVAHWAGPARD</sequence>
<evidence type="ECO:0000313" key="2">
    <source>
        <dbReference type="Proteomes" id="UP000177506"/>
    </source>
</evidence>
<protein>
    <submittedName>
        <fullName evidence="1">Uncharacterized protein</fullName>
    </submittedName>
</protein>
<organism evidence="1 2">
    <name type="scientific">Hymenobacter coccineus</name>
    <dbReference type="NCBI Taxonomy" id="1908235"/>
    <lineage>
        <taxon>Bacteria</taxon>
        <taxon>Pseudomonadati</taxon>
        <taxon>Bacteroidota</taxon>
        <taxon>Cytophagia</taxon>
        <taxon>Cytophagales</taxon>
        <taxon>Hymenobacteraceae</taxon>
        <taxon>Hymenobacter</taxon>
    </lineage>
</organism>
<gene>
    <name evidence="1" type="ORF">BEN49_04005</name>
</gene>
<name>A0A1G1TM58_9BACT</name>
<dbReference type="RefSeq" id="WP_070740023.1">
    <property type="nucleotide sequence ID" value="NZ_MDZA01000022.1"/>
</dbReference>